<evidence type="ECO:0000313" key="1">
    <source>
        <dbReference type="EMBL" id="JAD15229.1"/>
    </source>
</evidence>
<sequence>MTSLERDEQRRVGGTNTRPTMLDWLVRDGEFCHVVANHLRLDLHLVKGPTIVDADDTSNISGTMIML</sequence>
<accession>A0A0A9TMX8</accession>
<dbReference type="AlphaFoldDB" id="A0A0A9TMX8"/>
<organism evidence="1">
    <name type="scientific">Arundo donax</name>
    <name type="common">Giant reed</name>
    <name type="synonym">Donax arundinaceus</name>
    <dbReference type="NCBI Taxonomy" id="35708"/>
    <lineage>
        <taxon>Eukaryota</taxon>
        <taxon>Viridiplantae</taxon>
        <taxon>Streptophyta</taxon>
        <taxon>Embryophyta</taxon>
        <taxon>Tracheophyta</taxon>
        <taxon>Spermatophyta</taxon>
        <taxon>Magnoliopsida</taxon>
        <taxon>Liliopsida</taxon>
        <taxon>Poales</taxon>
        <taxon>Poaceae</taxon>
        <taxon>PACMAD clade</taxon>
        <taxon>Arundinoideae</taxon>
        <taxon>Arundineae</taxon>
        <taxon>Arundo</taxon>
    </lineage>
</organism>
<dbReference type="EMBL" id="GBRH01282666">
    <property type="protein sequence ID" value="JAD15229.1"/>
    <property type="molecule type" value="Transcribed_RNA"/>
</dbReference>
<keyword evidence="1" id="KW-0689">Ribosomal protein</keyword>
<dbReference type="GO" id="GO:0005840">
    <property type="term" value="C:ribosome"/>
    <property type="evidence" value="ECO:0007669"/>
    <property type="project" value="UniProtKB-KW"/>
</dbReference>
<reference evidence="1" key="1">
    <citation type="submission" date="2014-09" db="EMBL/GenBank/DDBJ databases">
        <authorList>
            <person name="Magalhaes I.L.F."/>
            <person name="Oliveira U."/>
            <person name="Santos F.R."/>
            <person name="Vidigal T.H.D.A."/>
            <person name="Brescovit A.D."/>
            <person name="Santos A.J."/>
        </authorList>
    </citation>
    <scope>NUCLEOTIDE SEQUENCE</scope>
    <source>
        <tissue evidence="1">Shoot tissue taken approximately 20 cm above the soil surface</tissue>
    </source>
</reference>
<reference evidence="1" key="2">
    <citation type="journal article" date="2015" name="Data Brief">
        <title>Shoot transcriptome of the giant reed, Arundo donax.</title>
        <authorList>
            <person name="Barrero R.A."/>
            <person name="Guerrero F.D."/>
            <person name="Moolhuijzen P."/>
            <person name="Goolsby J.A."/>
            <person name="Tidwell J."/>
            <person name="Bellgard S.E."/>
            <person name="Bellgard M.I."/>
        </authorList>
    </citation>
    <scope>NUCLEOTIDE SEQUENCE</scope>
    <source>
        <tissue evidence="1">Shoot tissue taken approximately 20 cm above the soil surface</tissue>
    </source>
</reference>
<name>A0A0A9TMX8_ARUDO</name>
<proteinExistence type="predicted"/>
<protein>
    <submittedName>
        <fullName evidence="1">40S ribosomal protein S15 (RPS15D)</fullName>
    </submittedName>
</protein>
<keyword evidence="1" id="KW-0687">Ribonucleoprotein</keyword>